<sequence>MVWSDVLENLSWSVGNGHNVDFWHDNWIPNVGPLSAQVVTTFNIALPRVFVDSMLDANGLWSWAAFQHLLPVLLRIVATKELNSMFPTDAVGWGSCADQRFSVKSAYDFRLVL</sequence>
<evidence type="ECO:0000313" key="1">
    <source>
        <dbReference type="EMBL" id="KAK8575419.1"/>
    </source>
</evidence>
<keyword evidence="2" id="KW-1185">Reference proteome</keyword>
<accession>A0ABR2FAU1</accession>
<proteinExistence type="predicted"/>
<dbReference type="EMBL" id="JBBPBM010000007">
    <property type="protein sequence ID" value="KAK8575419.1"/>
    <property type="molecule type" value="Genomic_DNA"/>
</dbReference>
<comment type="caution">
    <text evidence="1">The sequence shown here is derived from an EMBL/GenBank/DDBJ whole genome shotgun (WGS) entry which is preliminary data.</text>
</comment>
<evidence type="ECO:0000313" key="2">
    <source>
        <dbReference type="Proteomes" id="UP001472677"/>
    </source>
</evidence>
<protein>
    <submittedName>
        <fullName evidence="1">Uncharacterized protein</fullName>
    </submittedName>
</protein>
<dbReference type="Proteomes" id="UP001472677">
    <property type="component" value="Unassembled WGS sequence"/>
</dbReference>
<name>A0ABR2FAU1_9ROSI</name>
<reference evidence="1 2" key="1">
    <citation type="journal article" date="2024" name="G3 (Bethesda)">
        <title>Genome assembly of Hibiscus sabdariffa L. provides insights into metabolisms of medicinal natural products.</title>
        <authorList>
            <person name="Kim T."/>
        </authorList>
    </citation>
    <scope>NUCLEOTIDE SEQUENCE [LARGE SCALE GENOMIC DNA]</scope>
    <source>
        <strain evidence="1">TK-2024</strain>
        <tissue evidence="1">Old leaves</tissue>
    </source>
</reference>
<gene>
    <name evidence="1" type="ORF">V6N12_063092</name>
</gene>
<organism evidence="1 2">
    <name type="scientific">Hibiscus sabdariffa</name>
    <name type="common">roselle</name>
    <dbReference type="NCBI Taxonomy" id="183260"/>
    <lineage>
        <taxon>Eukaryota</taxon>
        <taxon>Viridiplantae</taxon>
        <taxon>Streptophyta</taxon>
        <taxon>Embryophyta</taxon>
        <taxon>Tracheophyta</taxon>
        <taxon>Spermatophyta</taxon>
        <taxon>Magnoliopsida</taxon>
        <taxon>eudicotyledons</taxon>
        <taxon>Gunneridae</taxon>
        <taxon>Pentapetalae</taxon>
        <taxon>rosids</taxon>
        <taxon>malvids</taxon>
        <taxon>Malvales</taxon>
        <taxon>Malvaceae</taxon>
        <taxon>Malvoideae</taxon>
        <taxon>Hibiscus</taxon>
    </lineage>
</organism>